<organism evidence="2 3">
    <name type="scientific">Microtetraspora glauca</name>
    <dbReference type="NCBI Taxonomy" id="1996"/>
    <lineage>
        <taxon>Bacteria</taxon>
        <taxon>Bacillati</taxon>
        <taxon>Actinomycetota</taxon>
        <taxon>Actinomycetes</taxon>
        <taxon>Streptosporangiales</taxon>
        <taxon>Streptosporangiaceae</taxon>
        <taxon>Microtetraspora</taxon>
    </lineage>
</organism>
<dbReference type="Gene3D" id="3.20.20.140">
    <property type="entry name" value="Metal-dependent hydrolases"/>
    <property type="match status" value="1"/>
</dbReference>
<dbReference type="PANTHER" id="PTHR43135:SF3">
    <property type="entry name" value="ALPHA-D-RIBOSE 1-METHYLPHOSPHONATE 5-TRIPHOSPHATE DIPHOSPHATASE"/>
    <property type="match status" value="1"/>
</dbReference>
<dbReference type="SUPFAM" id="SSF51338">
    <property type="entry name" value="Composite domain of metallo-dependent hydrolases"/>
    <property type="match status" value="1"/>
</dbReference>
<gene>
    <name evidence="2" type="ORF">AB0I59_20405</name>
</gene>
<name>A0ABV3GH62_MICGL</name>
<dbReference type="Proteomes" id="UP001551675">
    <property type="component" value="Unassembled WGS sequence"/>
</dbReference>
<dbReference type="InterPro" id="IPR032466">
    <property type="entry name" value="Metal_Hydrolase"/>
</dbReference>
<protein>
    <submittedName>
        <fullName evidence="2">Amidohydrolase family protein</fullName>
    </submittedName>
</protein>
<dbReference type="SUPFAM" id="SSF51556">
    <property type="entry name" value="Metallo-dependent hydrolases"/>
    <property type="match status" value="1"/>
</dbReference>
<feature type="domain" description="Amidohydrolase-related" evidence="1">
    <location>
        <begin position="53"/>
        <end position="385"/>
    </location>
</feature>
<dbReference type="InterPro" id="IPR051781">
    <property type="entry name" value="Metallo-dep_Hydrolase"/>
</dbReference>
<evidence type="ECO:0000313" key="3">
    <source>
        <dbReference type="Proteomes" id="UP001551675"/>
    </source>
</evidence>
<dbReference type="InterPro" id="IPR011059">
    <property type="entry name" value="Metal-dep_hydrolase_composite"/>
</dbReference>
<dbReference type="InterPro" id="IPR006680">
    <property type="entry name" value="Amidohydro-rel"/>
</dbReference>
<dbReference type="Gene3D" id="2.30.40.10">
    <property type="entry name" value="Urease, subunit C, domain 1"/>
    <property type="match status" value="1"/>
</dbReference>
<dbReference type="CDD" id="cd01299">
    <property type="entry name" value="Met_dep_hydrolase_A"/>
    <property type="match status" value="1"/>
</dbReference>
<dbReference type="Pfam" id="PF01979">
    <property type="entry name" value="Amidohydro_1"/>
    <property type="match status" value="1"/>
</dbReference>
<comment type="caution">
    <text evidence="2">The sequence shown here is derived from an EMBL/GenBank/DDBJ whole genome shotgun (WGS) entry which is preliminary data.</text>
</comment>
<dbReference type="EMBL" id="JBFALK010000011">
    <property type="protein sequence ID" value="MEV0970998.1"/>
    <property type="molecule type" value="Genomic_DNA"/>
</dbReference>
<accession>A0ABV3GH62</accession>
<reference evidence="2 3" key="1">
    <citation type="submission" date="2024-06" db="EMBL/GenBank/DDBJ databases">
        <title>The Natural Products Discovery Center: Release of the First 8490 Sequenced Strains for Exploring Actinobacteria Biosynthetic Diversity.</title>
        <authorList>
            <person name="Kalkreuter E."/>
            <person name="Kautsar S.A."/>
            <person name="Yang D."/>
            <person name="Bader C.D."/>
            <person name="Teijaro C.N."/>
            <person name="Fluegel L."/>
            <person name="Davis C.M."/>
            <person name="Simpson J.R."/>
            <person name="Lauterbach L."/>
            <person name="Steele A.D."/>
            <person name="Gui C."/>
            <person name="Meng S."/>
            <person name="Li G."/>
            <person name="Viehrig K."/>
            <person name="Ye F."/>
            <person name="Su P."/>
            <person name="Kiefer A.F."/>
            <person name="Nichols A."/>
            <person name="Cepeda A.J."/>
            <person name="Yan W."/>
            <person name="Fan B."/>
            <person name="Jiang Y."/>
            <person name="Adhikari A."/>
            <person name="Zheng C.-J."/>
            <person name="Schuster L."/>
            <person name="Cowan T.M."/>
            <person name="Smanski M.J."/>
            <person name="Chevrette M.G."/>
            <person name="De Carvalho L.P.S."/>
            <person name="Shen B."/>
        </authorList>
    </citation>
    <scope>NUCLEOTIDE SEQUENCE [LARGE SCALE GENOMIC DNA]</scope>
    <source>
        <strain evidence="2 3">NPDC050100</strain>
    </source>
</reference>
<sequence>MSTSVRTVFTGGDVFDGTGAAPSPADVAVQDGRIVEVGQGLDGDVEVSVAGRTLLPGFIDCHVHVTLETIDLMTLMQQPYGYGHYIAADNLAKLISIGITTARDAGGADPAVKQAVADGRIPGPRLLIAIQMLSQTGGHSDGWMPSGQCMASLGTGTVPGIGSSVVDGVEEMRRRVRELARAGADQIKIATSGGVLSPGDDPRHSKLLPEEIEVAVIEARAAGIPVMAHAQGTQGIKNAVEAGVRSIEHGIYLDEEAVDLMLKHGTYLVPTLLAPRSVIEATSNGVAITDSSRQKVHEVIAHHQRSFKLAVEAGVRIAMGTDGVGFPHGRNLEELELMAAAGMPAADVLKASTSTAARLLGLDAEVGTIEPGKQADLVVVDGDPLQFADLTQRIRAVYQRGVLVASHG</sequence>
<evidence type="ECO:0000259" key="1">
    <source>
        <dbReference type="Pfam" id="PF01979"/>
    </source>
</evidence>
<proteinExistence type="predicted"/>
<keyword evidence="3" id="KW-1185">Reference proteome</keyword>
<dbReference type="InterPro" id="IPR057744">
    <property type="entry name" value="OTAase-like"/>
</dbReference>
<evidence type="ECO:0000313" key="2">
    <source>
        <dbReference type="EMBL" id="MEV0970998.1"/>
    </source>
</evidence>
<dbReference type="PANTHER" id="PTHR43135">
    <property type="entry name" value="ALPHA-D-RIBOSE 1-METHYLPHOSPHONATE 5-TRIPHOSPHATE DIPHOSPHATASE"/>
    <property type="match status" value="1"/>
</dbReference>